<dbReference type="EMBL" id="JAGFNK010000008">
    <property type="protein sequence ID" value="KAI9512511.1"/>
    <property type="molecule type" value="Genomic_DNA"/>
</dbReference>
<evidence type="ECO:0000313" key="1">
    <source>
        <dbReference type="EMBL" id="KAI9512511.1"/>
    </source>
</evidence>
<comment type="caution">
    <text evidence="1">The sequence shown here is derived from an EMBL/GenBank/DDBJ whole genome shotgun (WGS) entry which is preliminary data.</text>
</comment>
<organism evidence="1 2">
    <name type="scientific">Russula earlei</name>
    <dbReference type="NCBI Taxonomy" id="71964"/>
    <lineage>
        <taxon>Eukaryota</taxon>
        <taxon>Fungi</taxon>
        <taxon>Dikarya</taxon>
        <taxon>Basidiomycota</taxon>
        <taxon>Agaricomycotina</taxon>
        <taxon>Agaricomycetes</taxon>
        <taxon>Russulales</taxon>
        <taxon>Russulaceae</taxon>
        <taxon>Russula</taxon>
    </lineage>
</organism>
<accession>A0ACC0ULQ8</accession>
<gene>
    <name evidence="1" type="ORF">F5148DRAFT_849695</name>
</gene>
<evidence type="ECO:0000313" key="2">
    <source>
        <dbReference type="Proteomes" id="UP001207468"/>
    </source>
</evidence>
<dbReference type="Proteomes" id="UP001207468">
    <property type="component" value="Unassembled WGS sequence"/>
</dbReference>
<name>A0ACC0ULQ8_9AGAM</name>
<sequence length="119" mass="12666">MARTRLSVADILHRGVVLSLVGVCVWGIGTGILVHRDTVRMGRDHRSARGRRPANGRGPCEESSRGERAALGRSSAGGPSRAKFQKPGGCVLLAALTNLQFIPSTVQGTSHKWTVSPLK</sequence>
<reference evidence="1" key="1">
    <citation type="submission" date="2021-03" db="EMBL/GenBank/DDBJ databases">
        <title>Evolutionary priming and transition to the ectomycorrhizal habit in an iconic lineage of mushroom-forming fungi: is preadaptation a requirement?</title>
        <authorList>
            <consortium name="DOE Joint Genome Institute"/>
            <person name="Looney B.P."/>
            <person name="Miyauchi S."/>
            <person name="Morin E."/>
            <person name="Drula E."/>
            <person name="Courty P.E."/>
            <person name="Chicoki N."/>
            <person name="Fauchery L."/>
            <person name="Kohler A."/>
            <person name="Kuo A."/>
            <person name="LaButti K."/>
            <person name="Pangilinan J."/>
            <person name="Lipzen A."/>
            <person name="Riley R."/>
            <person name="Andreopoulos W."/>
            <person name="He G."/>
            <person name="Johnson J."/>
            <person name="Barry K.W."/>
            <person name="Grigoriev I.V."/>
            <person name="Nagy L."/>
            <person name="Hibbett D."/>
            <person name="Henrissat B."/>
            <person name="Matheny P.B."/>
            <person name="Labbe J."/>
            <person name="Martin A.F."/>
        </authorList>
    </citation>
    <scope>NUCLEOTIDE SEQUENCE</scope>
    <source>
        <strain evidence="1">BPL698</strain>
    </source>
</reference>
<protein>
    <submittedName>
        <fullName evidence="1">Uncharacterized protein</fullName>
    </submittedName>
</protein>
<keyword evidence="2" id="KW-1185">Reference proteome</keyword>
<proteinExistence type="predicted"/>